<dbReference type="OrthoDB" id="3064206at2759"/>
<feature type="compositionally biased region" description="Basic and acidic residues" evidence="1">
    <location>
        <begin position="25"/>
        <end position="37"/>
    </location>
</feature>
<gene>
    <name evidence="2" type="ORF">CVT26_008110</name>
</gene>
<evidence type="ECO:0000256" key="1">
    <source>
        <dbReference type="SAM" id="MobiDB-lite"/>
    </source>
</evidence>
<name>A0A409YKZ6_9AGAR</name>
<protein>
    <recommendedName>
        <fullName evidence="4">F-box domain-containing protein</fullName>
    </recommendedName>
</protein>
<keyword evidence="3" id="KW-1185">Reference proteome</keyword>
<comment type="caution">
    <text evidence="2">The sequence shown here is derived from an EMBL/GenBank/DDBJ whole genome shotgun (WGS) entry which is preliminary data.</text>
</comment>
<dbReference type="InParanoid" id="A0A409YKZ6"/>
<accession>A0A409YKZ6</accession>
<evidence type="ECO:0008006" key="4">
    <source>
        <dbReference type="Google" id="ProtNLM"/>
    </source>
</evidence>
<dbReference type="EMBL" id="NHYE01000756">
    <property type="protein sequence ID" value="PPR03264.1"/>
    <property type="molecule type" value="Genomic_DNA"/>
</dbReference>
<sequence length="450" mass="50950">FSDLAGALVFLINATVPHAPSHSNLADHSEDNYEHRHSSASGSDRVHNSSPLFLVIRTSQVCHSWRRILLGSPSIWGRLLHLDDMNNMSSARKYELLGRTGDAPLCIRGSSMSPNTEFFFFGILQTEWRRIKEIDVRISHTWSDSVWNPLLGSNHALQYFRLLDGQNPILKHLQGKVFSDSVPSLRSFLSPTVAIDLHAPWLAHLRDLELSHVSVLFTPFQALRLVRKMTFLTSLALEFGESVSYELKEGLDSLLDTQFYFEVRYPPNLFAYVDYLFLLTLGSHPQTTTSVSALFLSCPEVMYIRTGRFLRFARKLSSLTTLSILPMRGLDMIADTAFAFVNGGAGAPIFPALKVLKISARDDVFHTSSIHNFLLSRKKIGVPLSILDLTSCRRGTLRKVNLRFLETFEDLKVVWREASSSSSSFEIYICKSGCPDQLDFTRYANDYQWM</sequence>
<feature type="region of interest" description="Disordered" evidence="1">
    <location>
        <begin position="21"/>
        <end position="46"/>
    </location>
</feature>
<evidence type="ECO:0000313" key="3">
    <source>
        <dbReference type="Proteomes" id="UP000284706"/>
    </source>
</evidence>
<evidence type="ECO:0000313" key="2">
    <source>
        <dbReference type="EMBL" id="PPR03264.1"/>
    </source>
</evidence>
<proteinExistence type="predicted"/>
<organism evidence="2 3">
    <name type="scientific">Gymnopilus dilepis</name>
    <dbReference type="NCBI Taxonomy" id="231916"/>
    <lineage>
        <taxon>Eukaryota</taxon>
        <taxon>Fungi</taxon>
        <taxon>Dikarya</taxon>
        <taxon>Basidiomycota</taxon>
        <taxon>Agaricomycotina</taxon>
        <taxon>Agaricomycetes</taxon>
        <taxon>Agaricomycetidae</taxon>
        <taxon>Agaricales</taxon>
        <taxon>Agaricineae</taxon>
        <taxon>Hymenogastraceae</taxon>
        <taxon>Gymnopilus</taxon>
    </lineage>
</organism>
<dbReference type="AlphaFoldDB" id="A0A409YKZ6"/>
<reference evidence="2 3" key="1">
    <citation type="journal article" date="2018" name="Evol. Lett.">
        <title>Horizontal gene cluster transfer increased hallucinogenic mushroom diversity.</title>
        <authorList>
            <person name="Reynolds H.T."/>
            <person name="Vijayakumar V."/>
            <person name="Gluck-Thaler E."/>
            <person name="Korotkin H.B."/>
            <person name="Matheny P.B."/>
            <person name="Slot J.C."/>
        </authorList>
    </citation>
    <scope>NUCLEOTIDE SEQUENCE [LARGE SCALE GENOMIC DNA]</scope>
    <source>
        <strain evidence="2 3">SRW20</strain>
    </source>
</reference>
<feature type="non-terminal residue" evidence="2">
    <location>
        <position position="1"/>
    </location>
</feature>
<dbReference type="Proteomes" id="UP000284706">
    <property type="component" value="Unassembled WGS sequence"/>
</dbReference>